<feature type="signal peptide" evidence="1">
    <location>
        <begin position="1"/>
        <end position="26"/>
    </location>
</feature>
<name>A0A430HPD4_9BURK</name>
<reference evidence="2 3" key="1">
    <citation type="submission" date="2018-12" db="EMBL/GenBank/DDBJ databases">
        <authorList>
            <person name="Yang E."/>
        </authorList>
    </citation>
    <scope>NUCLEOTIDE SEQUENCE [LARGE SCALE GENOMIC DNA]</scope>
    <source>
        <strain evidence="2 3">SOD</strain>
    </source>
</reference>
<dbReference type="AlphaFoldDB" id="A0A430HPD4"/>
<accession>A0A430HPD4</accession>
<keyword evidence="3" id="KW-1185">Reference proteome</keyword>
<evidence type="ECO:0000313" key="2">
    <source>
        <dbReference type="EMBL" id="RSZ59384.1"/>
    </source>
</evidence>
<evidence type="ECO:0000313" key="3">
    <source>
        <dbReference type="Proteomes" id="UP000278085"/>
    </source>
</evidence>
<comment type="caution">
    <text evidence="2">The sequence shown here is derived from an EMBL/GenBank/DDBJ whole genome shotgun (WGS) entry which is preliminary data.</text>
</comment>
<sequence length="71" mass="7188">MNIAKNMETIFLAALVVVSATSFATASAPAPRLAAPAAVQARVDAGMDANMTVVTVSAKRLSAAEKAQLEG</sequence>
<evidence type="ECO:0008006" key="4">
    <source>
        <dbReference type="Google" id="ProtNLM"/>
    </source>
</evidence>
<dbReference type="Proteomes" id="UP000278085">
    <property type="component" value="Unassembled WGS sequence"/>
</dbReference>
<gene>
    <name evidence="2" type="ORF">EJB06_09465</name>
</gene>
<proteinExistence type="predicted"/>
<dbReference type="EMBL" id="RXLQ01000004">
    <property type="protein sequence ID" value="RSZ59384.1"/>
    <property type="molecule type" value="Genomic_DNA"/>
</dbReference>
<protein>
    <recommendedName>
        <fullName evidence="4">DUF4148 domain-containing protein</fullName>
    </recommendedName>
</protein>
<dbReference type="RefSeq" id="WP_126073755.1">
    <property type="nucleotide sequence ID" value="NZ_CP051166.1"/>
</dbReference>
<feature type="chain" id="PRO_5019310085" description="DUF4148 domain-containing protein" evidence="1">
    <location>
        <begin position="27"/>
        <end position="71"/>
    </location>
</feature>
<keyword evidence="1" id="KW-0732">Signal</keyword>
<organism evidence="2 3">
    <name type="scientific">Massilia atriviolacea</name>
    <dbReference type="NCBI Taxonomy" id="2495579"/>
    <lineage>
        <taxon>Bacteria</taxon>
        <taxon>Pseudomonadati</taxon>
        <taxon>Pseudomonadota</taxon>
        <taxon>Betaproteobacteria</taxon>
        <taxon>Burkholderiales</taxon>
        <taxon>Oxalobacteraceae</taxon>
        <taxon>Telluria group</taxon>
        <taxon>Massilia</taxon>
    </lineage>
</organism>
<evidence type="ECO:0000256" key="1">
    <source>
        <dbReference type="SAM" id="SignalP"/>
    </source>
</evidence>